<dbReference type="GO" id="GO:0003964">
    <property type="term" value="F:RNA-directed DNA polymerase activity"/>
    <property type="evidence" value="ECO:0007669"/>
    <property type="project" value="UniProtKB-KW"/>
</dbReference>
<organism evidence="1 2">
    <name type="scientific">Trifolium medium</name>
    <dbReference type="NCBI Taxonomy" id="97028"/>
    <lineage>
        <taxon>Eukaryota</taxon>
        <taxon>Viridiplantae</taxon>
        <taxon>Streptophyta</taxon>
        <taxon>Embryophyta</taxon>
        <taxon>Tracheophyta</taxon>
        <taxon>Spermatophyta</taxon>
        <taxon>Magnoliopsida</taxon>
        <taxon>eudicotyledons</taxon>
        <taxon>Gunneridae</taxon>
        <taxon>Pentapetalae</taxon>
        <taxon>rosids</taxon>
        <taxon>fabids</taxon>
        <taxon>Fabales</taxon>
        <taxon>Fabaceae</taxon>
        <taxon>Papilionoideae</taxon>
        <taxon>50 kb inversion clade</taxon>
        <taxon>NPAAA clade</taxon>
        <taxon>Hologalegina</taxon>
        <taxon>IRL clade</taxon>
        <taxon>Trifolieae</taxon>
        <taxon>Trifolium</taxon>
    </lineage>
</organism>
<keyword evidence="1" id="KW-0548">Nucleotidyltransferase</keyword>
<keyword evidence="2" id="KW-1185">Reference proteome</keyword>
<dbReference type="PANTHER" id="PTHR46890:SF1">
    <property type="entry name" value="REVERSE TRANSCRIPTASE DOMAIN-CONTAINING PROTEIN"/>
    <property type="match status" value="1"/>
</dbReference>
<reference evidence="1 2" key="1">
    <citation type="journal article" date="2018" name="Front. Plant Sci.">
        <title>Red Clover (Trifolium pratense) and Zigzag Clover (T. medium) - A Picture of Genomic Similarities and Differences.</title>
        <authorList>
            <person name="Dluhosova J."/>
            <person name="Istvanek J."/>
            <person name="Nedelnik J."/>
            <person name="Repkova J."/>
        </authorList>
    </citation>
    <scope>NUCLEOTIDE SEQUENCE [LARGE SCALE GENOMIC DNA]</scope>
    <source>
        <strain evidence="2">cv. 10/8</strain>
        <tissue evidence="1">Leaf</tissue>
    </source>
</reference>
<evidence type="ECO:0000313" key="2">
    <source>
        <dbReference type="Proteomes" id="UP000265520"/>
    </source>
</evidence>
<keyword evidence="1" id="KW-0695">RNA-directed DNA polymerase</keyword>
<keyword evidence="1" id="KW-0808">Transferase</keyword>
<dbReference type="PANTHER" id="PTHR46890">
    <property type="entry name" value="NON-LTR RETROLELEMENT REVERSE TRANSCRIPTASE-LIKE PROTEIN-RELATED"/>
    <property type="match status" value="1"/>
</dbReference>
<sequence length="257" mass="29198">MKITSFSSLNEIGKPKYLSRKTLLLNKEVETAVANLDVIQNCISSDGYTESLMKQEFLAKESLENALNIEEIFWQEKSRVNWHCQGDRNTAFFHRISKIKQAYKKLNSLRVDNSIVTEPELIANHVVNHFSSLFSASNSTFDNGLVEEVIPKLVNDNTNNLLTMLPSALEIKNAVFSMNKDGAPGPDGFGAFFFQSYWEIIKTDVIEAVLEFFQYNWIMPNYNANTVVLIPKEPNADTIAQFRPIALANFKFKVISK</sequence>
<protein>
    <submittedName>
        <fullName evidence="1">RNA-directed DNA polymerase (Reverse transcriptase)</fullName>
    </submittedName>
</protein>
<proteinExistence type="predicted"/>
<accession>A0A392P1E8</accession>
<comment type="caution">
    <text evidence="1">The sequence shown here is derived from an EMBL/GenBank/DDBJ whole genome shotgun (WGS) entry which is preliminary data.</text>
</comment>
<name>A0A392P1E8_9FABA</name>
<dbReference type="Proteomes" id="UP000265520">
    <property type="component" value="Unassembled WGS sequence"/>
</dbReference>
<dbReference type="AlphaFoldDB" id="A0A392P1E8"/>
<feature type="non-terminal residue" evidence="1">
    <location>
        <position position="257"/>
    </location>
</feature>
<evidence type="ECO:0000313" key="1">
    <source>
        <dbReference type="EMBL" id="MCI05544.1"/>
    </source>
</evidence>
<dbReference type="EMBL" id="LXQA010058984">
    <property type="protein sequence ID" value="MCI05544.1"/>
    <property type="molecule type" value="Genomic_DNA"/>
</dbReference>
<dbReference type="InterPro" id="IPR052343">
    <property type="entry name" value="Retrotransposon-Effector_Assoc"/>
</dbReference>